<sequence length="114" mass="12773">MSLVDKQNTFTGMVAKLITFAQQKGYKLTFGEAYRTEEQAKLNAKKGSGISNSLHTQRLAVDFNLFDANGKYLTATSDYKELGEYWESLGGSWGGRFKTRPDGNHFSLEHNGVR</sequence>
<accession>A0A379EN25</accession>
<dbReference type="Gene3D" id="3.30.1380.10">
    <property type="match status" value="1"/>
</dbReference>
<dbReference type="InterPro" id="IPR009045">
    <property type="entry name" value="Zn_M74/Hedgehog-like"/>
</dbReference>
<organism evidence="2 3">
    <name type="scientific">Proteus penneri</name>
    <dbReference type="NCBI Taxonomy" id="102862"/>
    <lineage>
        <taxon>Bacteria</taxon>
        <taxon>Pseudomonadati</taxon>
        <taxon>Pseudomonadota</taxon>
        <taxon>Gammaproteobacteria</taxon>
        <taxon>Enterobacterales</taxon>
        <taxon>Morganellaceae</taxon>
        <taxon>Proteus</taxon>
    </lineage>
</organism>
<dbReference type="InterPro" id="IPR039561">
    <property type="entry name" value="Peptidase_M15C"/>
</dbReference>
<dbReference type="EMBL" id="CVRY01000004">
    <property type="protein sequence ID" value="CRL63041.1"/>
    <property type="molecule type" value="Genomic_DNA"/>
</dbReference>
<dbReference type="RefSeq" id="WP_020945794.1">
    <property type="nucleotide sequence ID" value="NZ_CVRY01000004.1"/>
</dbReference>
<evidence type="ECO:0000313" key="2">
    <source>
        <dbReference type="EMBL" id="CRL63041.1"/>
    </source>
</evidence>
<reference evidence="3" key="1">
    <citation type="submission" date="2015-06" db="EMBL/GenBank/DDBJ databases">
        <authorList>
            <person name="Urmite Genomes"/>
        </authorList>
    </citation>
    <scope>NUCLEOTIDE SEQUENCE [LARGE SCALE GENOMIC DNA]</scope>
    <source>
        <strain evidence="3">CSUR P1867</strain>
    </source>
</reference>
<gene>
    <name evidence="2" type="ORF">BN1804_02292</name>
</gene>
<evidence type="ECO:0000313" key="3">
    <source>
        <dbReference type="Proteomes" id="UP000183920"/>
    </source>
</evidence>
<dbReference type="Proteomes" id="UP000183920">
    <property type="component" value="Unassembled WGS sequence"/>
</dbReference>
<proteinExistence type="predicted"/>
<name>A0A0G4QBT8_9GAMM</name>
<feature type="domain" description="Peptidase M15C" evidence="1">
    <location>
        <begin position="48"/>
        <end position="107"/>
    </location>
</feature>
<protein>
    <recommendedName>
        <fullName evidence="1">Peptidase M15C domain-containing protein</fullName>
    </recommendedName>
</protein>
<dbReference type="SUPFAM" id="SSF55166">
    <property type="entry name" value="Hedgehog/DD-peptidase"/>
    <property type="match status" value="1"/>
</dbReference>
<dbReference type="GO" id="GO:0008233">
    <property type="term" value="F:peptidase activity"/>
    <property type="evidence" value="ECO:0007669"/>
    <property type="project" value="InterPro"/>
</dbReference>
<evidence type="ECO:0000259" key="1">
    <source>
        <dbReference type="Pfam" id="PF13539"/>
    </source>
</evidence>
<dbReference type="AlphaFoldDB" id="A0A0G4QBT8"/>
<dbReference type="Pfam" id="PF13539">
    <property type="entry name" value="Peptidase_M15_4"/>
    <property type="match status" value="1"/>
</dbReference>
<accession>A0A0G4QBT8</accession>